<reference evidence="2" key="2">
    <citation type="submission" date="2021-03" db="UniProtKB">
        <authorList>
            <consortium name="EnsemblPlants"/>
        </authorList>
    </citation>
    <scope>IDENTIFICATION</scope>
</reference>
<dbReference type="AlphaFoldDB" id="A0A803NPE9"/>
<protein>
    <submittedName>
        <fullName evidence="2">Uncharacterized protein</fullName>
    </submittedName>
</protein>
<keyword evidence="1" id="KW-1133">Transmembrane helix</keyword>
<keyword evidence="1" id="KW-0472">Membrane</keyword>
<accession>A0A803NPE9</accession>
<dbReference type="EMBL" id="UZAU01000017">
    <property type="status" value="NOT_ANNOTATED_CDS"/>
    <property type="molecule type" value="Genomic_DNA"/>
</dbReference>
<sequence length="108" mass="11125">MALVLGTEGDFGTDTLRVASSQGTPYHGDSSHKYVAHVVSAYVMSVVHIVALVVSASSKKSAASVIFVASASLVAFETVRLETSEETTSSSISLLMGYLATAIVTPSA</sequence>
<evidence type="ECO:0000313" key="3">
    <source>
        <dbReference type="Proteomes" id="UP000596661"/>
    </source>
</evidence>
<keyword evidence="3" id="KW-1185">Reference proteome</keyword>
<feature type="transmembrane region" description="Helical" evidence="1">
    <location>
        <begin position="34"/>
        <end position="54"/>
    </location>
</feature>
<dbReference type="Proteomes" id="UP000596661">
    <property type="component" value="Chromosome 1"/>
</dbReference>
<keyword evidence="1" id="KW-0812">Transmembrane</keyword>
<evidence type="ECO:0000256" key="1">
    <source>
        <dbReference type="SAM" id="Phobius"/>
    </source>
</evidence>
<proteinExistence type="predicted"/>
<dbReference type="Gramene" id="evm.model.01.493">
    <property type="protein sequence ID" value="cds.evm.model.01.493"/>
    <property type="gene ID" value="evm.TU.01.493"/>
</dbReference>
<evidence type="ECO:0000313" key="2">
    <source>
        <dbReference type="EnsemblPlants" id="cds.evm.model.01.493"/>
    </source>
</evidence>
<reference evidence="2" key="1">
    <citation type="submission" date="2018-11" db="EMBL/GenBank/DDBJ databases">
        <authorList>
            <person name="Grassa J C."/>
        </authorList>
    </citation>
    <scope>NUCLEOTIDE SEQUENCE [LARGE SCALE GENOMIC DNA]</scope>
</reference>
<name>A0A803NPE9_CANSA</name>
<organism evidence="2 3">
    <name type="scientific">Cannabis sativa</name>
    <name type="common">Hemp</name>
    <name type="synonym">Marijuana</name>
    <dbReference type="NCBI Taxonomy" id="3483"/>
    <lineage>
        <taxon>Eukaryota</taxon>
        <taxon>Viridiplantae</taxon>
        <taxon>Streptophyta</taxon>
        <taxon>Embryophyta</taxon>
        <taxon>Tracheophyta</taxon>
        <taxon>Spermatophyta</taxon>
        <taxon>Magnoliopsida</taxon>
        <taxon>eudicotyledons</taxon>
        <taxon>Gunneridae</taxon>
        <taxon>Pentapetalae</taxon>
        <taxon>rosids</taxon>
        <taxon>fabids</taxon>
        <taxon>Rosales</taxon>
        <taxon>Cannabaceae</taxon>
        <taxon>Cannabis</taxon>
    </lineage>
</organism>
<dbReference type="EnsemblPlants" id="evm.model.01.493">
    <property type="protein sequence ID" value="cds.evm.model.01.493"/>
    <property type="gene ID" value="evm.TU.01.493"/>
</dbReference>